<evidence type="ECO:0000313" key="1">
    <source>
        <dbReference type="EMBL" id="GBP12531.1"/>
    </source>
</evidence>
<protein>
    <submittedName>
        <fullName evidence="1">Uncharacterized protein</fullName>
    </submittedName>
</protein>
<dbReference type="EMBL" id="BGZK01005104">
    <property type="protein sequence ID" value="GBP12531.1"/>
    <property type="molecule type" value="Genomic_DNA"/>
</dbReference>
<organism evidence="1 2">
    <name type="scientific">Eumeta variegata</name>
    <name type="common">Bagworm moth</name>
    <name type="synonym">Eumeta japonica</name>
    <dbReference type="NCBI Taxonomy" id="151549"/>
    <lineage>
        <taxon>Eukaryota</taxon>
        <taxon>Metazoa</taxon>
        <taxon>Ecdysozoa</taxon>
        <taxon>Arthropoda</taxon>
        <taxon>Hexapoda</taxon>
        <taxon>Insecta</taxon>
        <taxon>Pterygota</taxon>
        <taxon>Neoptera</taxon>
        <taxon>Endopterygota</taxon>
        <taxon>Lepidoptera</taxon>
        <taxon>Glossata</taxon>
        <taxon>Ditrysia</taxon>
        <taxon>Tineoidea</taxon>
        <taxon>Psychidae</taxon>
        <taxon>Oiketicinae</taxon>
        <taxon>Eumeta</taxon>
    </lineage>
</organism>
<sequence length="75" mass="8455">MQTSLESDTRLDLAAVRERRDARPAAPAMLLKTIMNRNTPFATECYEIKGASFLCRERITRSISAEGKGLRILEI</sequence>
<evidence type="ECO:0000313" key="2">
    <source>
        <dbReference type="Proteomes" id="UP000299102"/>
    </source>
</evidence>
<reference evidence="1 2" key="1">
    <citation type="journal article" date="2019" name="Commun. Biol.">
        <title>The bagworm genome reveals a unique fibroin gene that provides high tensile strength.</title>
        <authorList>
            <person name="Kono N."/>
            <person name="Nakamura H."/>
            <person name="Ohtoshi R."/>
            <person name="Tomita M."/>
            <person name="Numata K."/>
            <person name="Arakawa K."/>
        </authorList>
    </citation>
    <scope>NUCLEOTIDE SEQUENCE [LARGE SCALE GENOMIC DNA]</scope>
</reference>
<dbReference type="AlphaFoldDB" id="A0A4C1TGW0"/>
<proteinExistence type="predicted"/>
<dbReference type="Proteomes" id="UP000299102">
    <property type="component" value="Unassembled WGS sequence"/>
</dbReference>
<gene>
    <name evidence="1" type="ORF">EVAR_101652_1</name>
</gene>
<keyword evidence="2" id="KW-1185">Reference proteome</keyword>
<comment type="caution">
    <text evidence="1">The sequence shown here is derived from an EMBL/GenBank/DDBJ whole genome shotgun (WGS) entry which is preliminary data.</text>
</comment>
<name>A0A4C1TGW0_EUMVA</name>
<accession>A0A4C1TGW0</accession>